<name>A0AB40BU35_DIOCR</name>
<evidence type="ECO:0000256" key="2">
    <source>
        <dbReference type="SAM" id="MobiDB-lite"/>
    </source>
</evidence>
<evidence type="ECO:0000313" key="4">
    <source>
        <dbReference type="RefSeq" id="XP_039130957.1"/>
    </source>
</evidence>
<evidence type="ECO:0000313" key="3">
    <source>
        <dbReference type="Proteomes" id="UP001515500"/>
    </source>
</evidence>
<feature type="compositionally biased region" description="Acidic residues" evidence="2">
    <location>
        <begin position="169"/>
        <end position="178"/>
    </location>
</feature>
<reference evidence="4" key="1">
    <citation type="submission" date="2025-08" db="UniProtKB">
        <authorList>
            <consortium name="RefSeq"/>
        </authorList>
    </citation>
    <scope>IDENTIFICATION</scope>
</reference>
<feature type="region of interest" description="Disordered" evidence="2">
    <location>
        <begin position="158"/>
        <end position="178"/>
    </location>
</feature>
<dbReference type="GeneID" id="120267385"/>
<keyword evidence="3" id="KW-1185">Reference proteome</keyword>
<dbReference type="Proteomes" id="UP001515500">
    <property type="component" value="Chromosome 8"/>
</dbReference>
<gene>
    <name evidence="4" type="primary">LOC120267385</name>
</gene>
<protein>
    <submittedName>
        <fullName evidence="4">Uncharacterized protein LOC120267385</fullName>
    </submittedName>
</protein>
<dbReference type="RefSeq" id="XP_039130957.1">
    <property type="nucleotide sequence ID" value="XM_039275023.1"/>
</dbReference>
<keyword evidence="1" id="KW-0175">Coiled coil</keyword>
<dbReference type="AlphaFoldDB" id="A0AB40BU35"/>
<feature type="coiled-coil region" evidence="1">
    <location>
        <begin position="106"/>
        <end position="143"/>
    </location>
</feature>
<organism evidence="3 4">
    <name type="scientific">Dioscorea cayennensis subsp. rotundata</name>
    <name type="common">White Guinea yam</name>
    <name type="synonym">Dioscorea rotundata</name>
    <dbReference type="NCBI Taxonomy" id="55577"/>
    <lineage>
        <taxon>Eukaryota</taxon>
        <taxon>Viridiplantae</taxon>
        <taxon>Streptophyta</taxon>
        <taxon>Embryophyta</taxon>
        <taxon>Tracheophyta</taxon>
        <taxon>Spermatophyta</taxon>
        <taxon>Magnoliopsida</taxon>
        <taxon>Liliopsida</taxon>
        <taxon>Dioscoreales</taxon>
        <taxon>Dioscoreaceae</taxon>
        <taxon>Dioscorea</taxon>
    </lineage>
</organism>
<sequence>MRMTLSALRLQSRLKIGEDRSSMRLCGDAAKIGEDRANALDSRSNRLRNDRRERRRTLETFCVSISLLIKALKDSVIQNVRPLSELVRRCGLIVLQSLQASGFGSKSSINEEVTIVKNKLQSLENSKKNIVQSQNEIKAFLSQITEMLNPTTIARNAGFSQFGTSDRGQEEDTTNDEV</sequence>
<evidence type="ECO:0000256" key="1">
    <source>
        <dbReference type="SAM" id="Coils"/>
    </source>
</evidence>
<accession>A0AB40BU35</accession>
<proteinExistence type="predicted"/>